<reference evidence="1" key="1">
    <citation type="journal article" date="2022" name="Int. J. Mol. Sci.">
        <title>Draft Genome of Tanacetum Coccineum: Genomic Comparison of Closely Related Tanacetum-Family Plants.</title>
        <authorList>
            <person name="Yamashiro T."/>
            <person name="Shiraishi A."/>
            <person name="Nakayama K."/>
            <person name="Satake H."/>
        </authorList>
    </citation>
    <scope>NUCLEOTIDE SEQUENCE</scope>
</reference>
<evidence type="ECO:0000313" key="2">
    <source>
        <dbReference type="Proteomes" id="UP001151760"/>
    </source>
</evidence>
<comment type="caution">
    <text evidence="1">The sequence shown here is derived from an EMBL/GenBank/DDBJ whole genome shotgun (WGS) entry which is preliminary data.</text>
</comment>
<evidence type="ECO:0000313" key="1">
    <source>
        <dbReference type="EMBL" id="GJS53018.1"/>
    </source>
</evidence>
<dbReference type="Proteomes" id="UP001151760">
    <property type="component" value="Unassembled WGS sequence"/>
</dbReference>
<proteinExistence type="predicted"/>
<sequence>MCGINNNIMKAYCDIILVTVCSNVDRWLSQRNINIVATAWTLVAIKKLVANSVATALEAQAATMANANNTNRNTGERKAPIARNYSYKSSCSCNLATQTVQKECFGLSAG</sequence>
<keyword evidence="2" id="KW-1185">Reference proteome</keyword>
<accession>A0ABQ4WJN8</accession>
<organism evidence="1 2">
    <name type="scientific">Tanacetum coccineum</name>
    <dbReference type="NCBI Taxonomy" id="301880"/>
    <lineage>
        <taxon>Eukaryota</taxon>
        <taxon>Viridiplantae</taxon>
        <taxon>Streptophyta</taxon>
        <taxon>Embryophyta</taxon>
        <taxon>Tracheophyta</taxon>
        <taxon>Spermatophyta</taxon>
        <taxon>Magnoliopsida</taxon>
        <taxon>eudicotyledons</taxon>
        <taxon>Gunneridae</taxon>
        <taxon>Pentapetalae</taxon>
        <taxon>asterids</taxon>
        <taxon>campanulids</taxon>
        <taxon>Asterales</taxon>
        <taxon>Asteraceae</taxon>
        <taxon>Asteroideae</taxon>
        <taxon>Anthemideae</taxon>
        <taxon>Anthemidinae</taxon>
        <taxon>Tanacetum</taxon>
    </lineage>
</organism>
<name>A0ABQ4WJN8_9ASTR</name>
<reference evidence="1" key="2">
    <citation type="submission" date="2022-01" db="EMBL/GenBank/DDBJ databases">
        <authorList>
            <person name="Yamashiro T."/>
            <person name="Shiraishi A."/>
            <person name="Satake H."/>
            <person name="Nakayama K."/>
        </authorList>
    </citation>
    <scope>NUCLEOTIDE SEQUENCE</scope>
</reference>
<dbReference type="EMBL" id="BQNB010008696">
    <property type="protein sequence ID" value="GJS53018.1"/>
    <property type="molecule type" value="Genomic_DNA"/>
</dbReference>
<gene>
    <name evidence="1" type="ORF">Tco_0626380</name>
</gene>
<protein>
    <submittedName>
        <fullName evidence="1">Uncharacterized protein</fullName>
    </submittedName>
</protein>